<name>A0A915ZFM9_9GLOM</name>
<organism evidence="1 2">
    <name type="scientific">Rhizophagus irregularis</name>
    <dbReference type="NCBI Taxonomy" id="588596"/>
    <lineage>
        <taxon>Eukaryota</taxon>
        <taxon>Fungi</taxon>
        <taxon>Fungi incertae sedis</taxon>
        <taxon>Mucoromycota</taxon>
        <taxon>Glomeromycotina</taxon>
        <taxon>Glomeromycetes</taxon>
        <taxon>Glomerales</taxon>
        <taxon>Glomeraceae</taxon>
        <taxon>Rhizophagus</taxon>
    </lineage>
</organism>
<dbReference type="Proteomes" id="UP000684084">
    <property type="component" value="Unassembled WGS sequence"/>
</dbReference>
<dbReference type="EMBL" id="CAGKOT010000031">
    <property type="protein sequence ID" value="CAB5372837.1"/>
    <property type="molecule type" value="Genomic_DNA"/>
</dbReference>
<sequence length="165" mass="19403">MKTKISLCTNTYKETFRDSNYDTVWANSESLSSKDYRSTYGRSQGKKPDPTIYRIIEKGELAIFCQDGINNILLCENEPGVQTFGGHICEGYIYFCMMDLEYDGIYRFFQLSEIKIAQKLSEFNLMRKLILEAYFFKRNDRSRDQIRPNHEVTINVRNVAYVAYM</sequence>
<gene>
    <name evidence="1" type="ORF">CHRIB12_LOCUS13753</name>
</gene>
<dbReference type="OrthoDB" id="2327944at2759"/>
<comment type="caution">
    <text evidence="1">The sequence shown here is derived from an EMBL/GenBank/DDBJ whole genome shotgun (WGS) entry which is preliminary data.</text>
</comment>
<protein>
    <submittedName>
        <fullName evidence="1">Uncharacterized protein</fullName>
    </submittedName>
</protein>
<evidence type="ECO:0000313" key="1">
    <source>
        <dbReference type="EMBL" id="CAB5372837.1"/>
    </source>
</evidence>
<dbReference type="AlphaFoldDB" id="A0A915ZFM9"/>
<evidence type="ECO:0000313" key="2">
    <source>
        <dbReference type="Proteomes" id="UP000684084"/>
    </source>
</evidence>
<proteinExistence type="predicted"/>
<reference evidence="1" key="1">
    <citation type="submission" date="2020-05" db="EMBL/GenBank/DDBJ databases">
        <authorList>
            <person name="Rincon C."/>
            <person name="Sanders R I."/>
            <person name="Robbins C."/>
            <person name="Chaturvedi A."/>
        </authorList>
    </citation>
    <scope>NUCLEOTIDE SEQUENCE</scope>
    <source>
        <strain evidence="1">CHB12</strain>
    </source>
</reference>
<accession>A0A915ZFM9</accession>
<dbReference type="VEuPathDB" id="FungiDB:RhiirFUN_020192"/>